<feature type="domain" description="ZSWIM1/3 RNaseH-like" evidence="1">
    <location>
        <begin position="196"/>
        <end position="271"/>
    </location>
</feature>
<dbReference type="Pfam" id="PF21599">
    <property type="entry name" value="ZSWIM3_N"/>
    <property type="match status" value="1"/>
</dbReference>
<evidence type="ECO:0000259" key="1">
    <source>
        <dbReference type="Pfam" id="PF21056"/>
    </source>
</evidence>
<dbReference type="PANTHER" id="PTHR31569">
    <property type="entry name" value="SWIM-TYPE DOMAIN-CONTAINING PROTEIN"/>
    <property type="match status" value="1"/>
</dbReference>
<protein>
    <recommendedName>
        <fullName evidence="5">Protein FAR1-RELATED SEQUENCE</fullName>
    </recommendedName>
</protein>
<evidence type="ECO:0000259" key="2">
    <source>
        <dbReference type="Pfam" id="PF21599"/>
    </source>
</evidence>
<sequence length="282" mass="32970">MPLNTNDTFDSYKELQDAVDLYEKENRVQFWKRDAKTITSAKHHALNLYKTVQDKELDLKYYYIKYACIHGGQPFRPKNKQSSIKNCRNHDGTYKQDCNASITVGLKDRMLVIKNILNNHNHEIPTSEIFRQLPKQRRLSNDNKSNVKKLMRLKVNKKLLQAHLIQQTGNSILLKDLSNIYMSHSSDDISNNNIQKFEDNKLRGMFFQDENMRKSFDLFPEILFMDGTYKLINIRCPVYVLCIENSFGKTDVVGIGVLMSETTECINWLIQKVLKSRVSKYS</sequence>
<comment type="caution">
    <text evidence="3">The sequence shown here is derived from an EMBL/GenBank/DDBJ whole genome shotgun (WGS) entry which is preliminary data.</text>
</comment>
<dbReference type="Pfam" id="PF21056">
    <property type="entry name" value="ZSWIM1-3_RNaseH-like"/>
    <property type="match status" value="1"/>
</dbReference>
<proteinExistence type="predicted"/>
<organism evidence="3 4">
    <name type="scientific">Pyrocoelia pectoralis</name>
    <dbReference type="NCBI Taxonomy" id="417401"/>
    <lineage>
        <taxon>Eukaryota</taxon>
        <taxon>Metazoa</taxon>
        <taxon>Ecdysozoa</taxon>
        <taxon>Arthropoda</taxon>
        <taxon>Hexapoda</taxon>
        <taxon>Insecta</taxon>
        <taxon>Pterygota</taxon>
        <taxon>Neoptera</taxon>
        <taxon>Endopterygota</taxon>
        <taxon>Coleoptera</taxon>
        <taxon>Polyphaga</taxon>
        <taxon>Elateriformia</taxon>
        <taxon>Elateroidea</taxon>
        <taxon>Lampyridae</taxon>
        <taxon>Lampyrinae</taxon>
        <taxon>Pyrocoelia</taxon>
    </lineage>
</organism>
<dbReference type="InterPro" id="IPR052579">
    <property type="entry name" value="Zinc_finger_SWIM"/>
</dbReference>
<evidence type="ECO:0008006" key="5">
    <source>
        <dbReference type="Google" id="ProtNLM"/>
    </source>
</evidence>
<evidence type="ECO:0000313" key="4">
    <source>
        <dbReference type="Proteomes" id="UP001329430"/>
    </source>
</evidence>
<dbReference type="InterPro" id="IPR048325">
    <property type="entry name" value="ZSWIM3_N"/>
</dbReference>
<name>A0AAN7ZJ85_9COLE</name>
<dbReference type="AlphaFoldDB" id="A0AAN7ZJ85"/>
<accession>A0AAN7ZJ85</accession>
<evidence type="ECO:0000313" key="3">
    <source>
        <dbReference type="EMBL" id="KAK5645887.1"/>
    </source>
</evidence>
<feature type="domain" description="ZSWIM3 N-terminal" evidence="2">
    <location>
        <begin position="4"/>
        <end position="122"/>
    </location>
</feature>
<dbReference type="EMBL" id="JAVRBK010000003">
    <property type="protein sequence ID" value="KAK5645887.1"/>
    <property type="molecule type" value="Genomic_DNA"/>
</dbReference>
<reference evidence="3 4" key="1">
    <citation type="journal article" date="2024" name="Insects">
        <title>An Improved Chromosome-Level Genome Assembly of the Firefly Pyrocoelia pectoralis.</title>
        <authorList>
            <person name="Fu X."/>
            <person name="Meyer-Rochow V.B."/>
            <person name="Ballantyne L."/>
            <person name="Zhu X."/>
        </authorList>
    </citation>
    <scope>NUCLEOTIDE SEQUENCE [LARGE SCALE GENOMIC DNA]</scope>
    <source>
        <strain evidence="3">XCY_ONT2</strain>
    </source>
</reference>
<keyword evidence="4" id="KW-1185">Reference proteome</keyword>
<dbReference type="Proteomes" id="UP001329430">
    <property type="component" value="Chromosome 3"/>
</dbReference>
<gene>
    <name evidence="3" type="ORF">RI129_004351</name>
</gene>
<dbReference type="PANTHER" id="PTHR31569:SF4">
    <property type="entry name" value="SWIM-TYPE DOMAIN-CONTAINING PROTEIN"/>
    <property type="match status" value="1"/>
</dbReference>
<dbReference type="InterPro" id="IPR048324">
    <property type="entry name" value="ZSWIM1-3_RNaseH-like"/>
</dbReference>